<gene>
    <name evidence="3" type="ORF">BA896_017570</name>
</gene>
<reference evidence="3 4" key="1">
    <citation type="submission" date="2016-10" db="EMBL/GenBank/DDBJ databases">
        <title>Updated version of Genome Assembly of Janthinobacterium lividum ERGS5:01.</title>
        <authorList>
            <person name="Kumar R."/>
            <person name="Acharya V."/>
            <person name="Singh D."/>
        </authorList>
    </citation>
    <scope>NUCLEOTIDE SEQUENCE [LARGE SCALE GENOMIC DNA]</scope>
    <source>
        <strain evidence="3 4">ERGS5:01</strain>
    </source>
</reference>
<proteinExistence type="predicted"/>
<dbReference type="Proteomes" id="UP000092634">
    <property type="component" value="Unassembled WGS sequence"/>
</dbReference>
<keyword evidence="2" id="KW-0732">Signal</keyword>
<dbReference type="AntiFam" id="ANF00112">
    <property type="entry name" value="Shadow ORF (opposite phnC)"/>
</dbReference>
<dbReference type="EMBL" id="MAQB02000009">
    <property type="protein sequence ID" value="OFJ46910.1"/>
    <property type="molecule type" value="Genomic_DNA"/>
</dbReference>
<evidence type="ECO:0000313" key="3">
    <source>
        <dbReference type="EMBL" id="OFJ46910.1"/>
    </source>
</evidence>
<comment type="caution">
    <text evidence="3">The sequence shown here is derived from an EMBL/GenBank/DDBJ whole genome shotgun (WGS) entry which is preliminary data.</text>
</comment>
<feature type="region of interest" description="Disordered" evidence="1">
    <location>
        <begin position="85"/>
        <end position="108"/>
    </location>
</feature>
<name>A0A1E8PM15_9BURK</name>
<evidence type="ECO:0008006" key="5">
    <source>
        <dbReference type="Google" id="ProtNLM"/>
    </source>
</evidence>
<accession>A0A1E8PM15</accession>
<evidence type="ECO:0000256" key="1">
    <source>
        <dbReference type="SAM" id="MobiDB-lite"/>
    </source>
</evidence>
<feature type="compositionally biased region" description="Polar residues" evidence="1">
    <location>
        <begin position="98"/>
        <end position="108"/>
    </location>
</feature>
<feature type="signal peptide" evidence="2">
    <location>
        <begin position="1"/>
        <end position="19"/>
    </location>
</feature>
<dbReference type="AlphaFoldDB" id="A0A1E8PM15"/>
<feature type="chain" id="PRO_5009214506" description="Secreted protein" evidence="2">
    <location>
        <begin position="20"/>
        <end position="108"/>
    </location>
</feature>
<protein>
    <recommendedName>
        <fullName evidence="5">Secreted protein</fullName>
    </recommendedName>
</protein>
<evidence type="ECO:0000256" key="2">
    <source>
        <dbReference type="SAM" id="SignalP"/>
    </source>
</evidence>
<evidence type="ECO:0000313" key="4">
    <source>
        <dbReference type="Proteomes" id="UP000092634"/>
    </source>
</evidence>
<sequence length="108" mass="11553">MARSARCKACVTCAAFAPARPSVTFWLTEAANTCARWPIQAMRWRKVLTVLSFRRTPPMRISPPLAGSKPANNESKVVLPAPLAPSKATCSPACTVKSKPSNTRASPG</sequence>
<organism evidence="3 4">
    <name type="scientific">Janthinobacterium lividum</name>
    <dbReference type="NCBI Taxonomy" id="29581"/>
    <lineage>
        <taxon>Bacteria</taxon>
        <taxon>Pseudomonadati</taxon>
        <taxon>Pseudomonadota</taxon>
        <taxon>Betaproteobacteria</taxon>
        <taxon>Burkholderiales</taxon>
        <taxon>Oxalobacteraceae</taxon>
        <taxon>Janthinobacterium</taxon>
    </lineage>
</organism>